<organism evidence="2 3">
    <name type="scientific">Paenibacillus wenxiniae</name>
    <dbReference type="NCBI Taxonomy" id="1636843"/>
    <lineage>
        <taxon>Bacteria</taxon>
        <taxon>Bacillati</taxon>
        <taxon>Bacillota</taxon>
        <taxon>Bacilli</taxon>
        <taxon>Bacillales</taxon>
        <taxon>Paenibacillaceae</taxon>
        <taxon>Paenibacillus</taxon>
    </lineage>
</organism>
<sequence>MKIKVVLAMFVVWTLVFSLAVAPLSTYAASSSHTNQQARLFGEVEETFTIDNNQTYYVGPLASTGYVNVWLTFPLAAGESLSYKYEWYNEETDSWQVVNSSSVTGPYSQYFFTINHPGYEQLGVYRLAFTANVTAPMEVYLYGEYMAW</sequence>
<accession>A0ABW4RNB7</accession>
<gene>
    <name evidence="2" type="ORF">ACFSC9_19810</name>
</gene>
<protein>
    <submittedName>
        <fullName evidence="2">Uncharacterized protein</fullName>
    </submittedName>
</protein>
<evidence type="ECO:0000313" key="3">
    <source>
        <dbReference type="Proteomes" id="UP001597233"/>
    </source>
</evidence>
<dbReference type="EMBL" id="JBHUEH010000032">
    <property type="protein sequence ID" value="MFD1887728.1"/>
    <property type="molecule type" value="Genomic_DNA"/>
</dbReference>
<evidence type="ECO:0000256" key="1">
    <source>
        <dbReference type="SAM" id="SignalP"/>
    </source>
</evidence>
<evidence type="ECO:0000313" key="2">
    <source>
        <dbReference type="EMBL" id="MFD1887728.1"/>
    </source>
</evidence>
<feature type="signal peptide" evidence="1">
    <location>
        <begin position="1"/>
        <end position="28"/>
    </location>
</feature>
<comment type="caution">
    <text evidence="2">The sequence shown here is derived from an EMBL/GenBank/DDBJ whole genome shotgun (WGS) entry which is preliminary data.</text>
</comment>
<keyword evidence="3" id="KW-1185">Reference proteome</keyword>
<keyword evidence="1" id="KW-0732">Signal</keyword>
<reference evidence="3" key="1">
    <citation type="journal article" date="2019" name="Int. J. Syst. Evol. Microbiol.">
        <title>The Global Catalogue of Microorganisms (GCM) 10K type strain sequencing project: providing services to taxonomists for standard genome sequencing and annotation.</title>
        <authorList>
            <consortium name="The Broad Institute Genomics Platform"/>
            <consortium name="The Broad Institute Genome Sequencing Center for Infectious Disease"/>
            <person name="Wu L."/>
            <person name="Ma J."/>
        </authorList>
    </citation>
    <scope>NUCLEOTIDE SEQUENCE [LARGE SCALE GENOMIC DNA]</scope>
    <source>
        <strain evidence="3">CCUG 54950</strain>
    </source>
</reference>
<proteinExistence type="predicted"/>
<dbReference type="Proteomes" id="UP001597233">
    <property type="component" value="Unassembled WGS sequence"/>
</dbReference>
<name>A0ABW4RNB7_9BACL</name>
<feature type="chain" id="PRO_5045654870" evidence="1">
    <location>
        <begin position="29"/>
        <end position="148"/>
    </location>
</feature>
<dbReference type="RefSeq" id="WP_347323978.1">
    <property type="nucleotide sequence ID" value="NZ_JBCGUH010000002.1"/>
</dbReference>